<proteinExistence type="predicted"/>
<organism evidence="2 3">
    <name type="scientific">Seiridium cardinale</name>
    <dbReference type="NCBI Taxonomy" id="138064"/>
    <lineage>
        <taxon>Eukaryota</taxon>
        <taxon>Fungi</taxon>
        <taxon>Dikarya</taxon>
        <taxon>Ascomycota</taxon>
        <taxon>Pezizomycotina</taxon>
        <taxon>Sordariomycetes</taxon>
        <taxon>Xylariomycetidae</taxon>
        <taxon>Amphisphaeriales</taxon>
        <taxon>Sporocadaceae</taxon>
        <taxon>Seiridium</taxon>
    </lineage>
</organism>
<name>A0ABR2X960_9PEZI</name>
<accession>A0ABR2X960</accession>
<protein>
    <submittedName>
        <fullName evidence="2">Uncharacterized protein</fullName>
    </submittedName>
</protein>
<gene>
    <name evidence="2" type="ORF">SCAR479_12971</name>
</gene>
<feature type="compositionally biased region" description="Basic and acidic residues" evidence="1">
    <location>
        <begin position="49"/>
        <end position="59"/>
    </location>
</feature>
<keyword evidence="3" id="KW-1185">Reference proteome</keyword>
<comment type="caution">
    <text evidence="2">The sequence shown here is derived from an EMBL/GenBank/DDBJ whole genome shotgun (WGS) entry which is preliminary data.</text>
</comment>
<evidence type="ECO:0000313" key="3">
    <source>
        <dbReference type="Proteomes" id="UP001465668"/>
    </source>
</evidence>
<sequence length="110" mass="12529">MAQNKQPTTYLKSILSVFCCVGCCTHDEDGPVHTTQSNDIELSPGPHTRYPETRGTRGDTFTGRERLWKKVGNEGDGWYAYEWLPTGKVYSFRTDSYNQLPPHPADYVVR</sequence>
<evidence type="ECO:0000313" key="2">
    <source>
        <dbReference type="EMBL" id="KAK9770314.1"/>
    </source>
</evidence>
<dbReference type="EMBL" id="JARVKM010000095">
    <property type="protein sequence ID" value="KAK9770314.1"/>
    <property type="molecule type" value="Genomic_DNA"/>
</dbReference>
<dbReference type="Proteomes" id="UP001465668">
    <property type="component" value="Unassembled WGS sequence"/>
</dbReference>
<feature type="region of interest" description="Disordered" evidence="1">
    <location>
        <begin position="28"/>
        <end position="59"/>
    </location>
</feature>
<evidence type="ECO:0000256" key="1">
    <source>
        <dbReference type="SAM" id="MobiDB-lite"/>
    </source>
</evidence>
<reference evidence="2 3" key="1">
    <citation type="submission" date="2024-02" db="EMBL/GenBank/DDBJ databases">
        <title>First draft genome assembly of two strains of Seiridium cardinale.</title>
        <authorList>
            <person name="Emiliani G."/>
            <person name="Scali E."/>
        </authorList>
    </citation>
    <scope>NUCLEOTIDE SEQUENCE [LARGE SCALE GENOMIC DNA]</scope>
    <source>
        <strain evidence="2 3">BM-138-000479</strain>
    </source>
</reference>